<dbReference type="InterPro" id="IPR001401">
    <property type="entry name" value="Dynamin_GTPase"/>
</dbReference>
<dbReference type="PROSITE" id="PS51718">
    <property type="entry name" value="G_DYNAMIN_2"/>
    <property type="match status" value="1"/>
</dbReference>
<dbReference type="Pfam" id="PF02212">
    <property type="entry name" value="GED"/>
    <property type="match status" value="1"/>
</dbReference>
<feature type="compositionally biased region" description="Low complexity" evidence="8">
    <location>
        <begin position="842"/>
        <end position="858"/>
    </location>
</feature>
<evidence type="ECO:0000256" key="8">
    <source>
        <dbReference type="SAM" id="MobiDB-lite"/>
    </source>
</evidence>
<dbReference type="InterPro" id="IPR011993">
    <property type="entry name" value="PH-like_dom_sf"/>
</dbReference>
<dbReference type="FunFam" id="3.40.50.300:FF:004149">
    <property type="entry name" value="Predicted protein"/>
    <property type="match status" value="1"/>
</dbReference>
<sequence length="940" mass="102213">MAAGKGSEERFAGAMESLVLLADSMQQAAALLADADDGDEDAPQSASFLNVVTLGSVGAGKSAVLNSLMGYPVLPTGENGATRAPIIIQMQRGSSSTNRGLYVVLDGRTSNVTASDVRHSLQGRLKSWTPNARSGRTEGIQLTLQSSAAPPLKLFDLPGLDTRATSDDSLVQEFAEHSDAILLVVVPAASVREVGTSKALKLAQELDSDATRTVGVISKVDQAASDRRSLDAVAALLSGNGPAITQEIPWVAMIGQSVSIAAAHGSEDSLDTAWKAEAESLKSLLTQAAPTKLGRVALVEAIAKQIRKRLKQRIPTLLSGLHGKSQHVEEELVRLGELRVETSEGTRAIALELCREFEDKFLQHIQTGEGGGWRVVQSFEGALPKRIKQIPLDNLFELSSIKKLVLEADGYQPYLLSPEKGLRALIRKSLELAKDPAKHCVDEVHRILLDIVSASANATPGLGKYPPLKREMVAIASAALDEYRSESKKMVVALVEMERVFIPPQHFIRLVQRRMDRLRREDEAKGRNVKKGQEAEHTLLGKATTPQANVTASQGGTLKEKKQADQESKDAPSSLKVIGDNSAGWLSRKGENTNDWTKRWFVLNEKTNKFGYTKTPDERNFRGIINLEECFLEDGADENDQAASDKKSSKKSANGQVNSEANLTFKLSHKIPYKTVFKAQHAIILKAENMAEKLEWMAKLRYCIGAAQGSSLRSAAPEFDSSGRYSSASETNSGEMSTVLRRPADQDEDLRLMAQEVRDYVEAVLNSLAANVPKAVVLCQVERAKDAMLNQLYSSISAHPTERIQDLLQEDVEVKRRREKVKRQASMLSRLTRQLSMNEARASAATGESGESGTSTSYESEDWRVAFEEAGSDLRSPSSAHSSQRSASSLRGRESPVRAASPQVRSHRNGYDENDEGGASRRAPGRMPPPPPAGGSVYRP</sequence>
<dbReference type="AlphaFoldDB" id="A0A8T0JE54"/>
<dbReference type="GO" id="GO:0005874">
    <property type="term" value="C:microtubule"/>
    <property type="evidence" value="ECO:0007669"/>
    <property type="project" value="UniProtKB-KW"/>
</dbReference>
<evidence type="ECO:0000313" key="12">
    <source>
        <dbReference type="EMBL" id="KAG0593372.1"/>
    </source>
</evidence>
<dbReference type="PROSITE" id="PS00410">
    <property type="entry name" value="G_DYNAMIN_1"/>
    <property type="match status" value="1"/>
</dbReference>
<dbReference type="Gene3D" id="1.20.120.1240">
    <property type="entry name" value="Dynamin, middle domain"/>
    <property type="match status" value="1"/>
</dbReference>
<keyword evidence="13" id="KW-1185">Reference proteome</keyword>
<name>A0A8T0JE54_CERPU</name>
<evidence type="ECO:0000256" key="6">
    <source>
        <dbReference type="ARBA" id="ARBA00023175"/>
    </source>
</evidence>
<feature type="domain" description="Dynamin-type G" evidence="11">
    <location>
        <begin position="45"/>
        <end position="315"/>
    </location>
</feature>
<feature type="region of interest" description="Disordered" evidence="8">
    <location>
        <begin position="521"/>
        <end position="577"/>
    </location>
</feature>
<evidence type="ECO:0000256" key="3">
    <source>
        <dbReference type="ARBA" id="ARBA00022741"/>
    </source>
</evidence>
<dbReference type="GO" id="GO:0005737">
    <property type="term" value="C:cytoplasm"/>
    <property type="evidence" value="ECO:0007669"/>
    <property type="project" value="TreeGrafter"/>
</dbReference>
<dbReference type="SUPFAM" id="SSF52540">
    <property type="entry name" value="P-loop containing nucleoside triphosphate hydrolases"/>
    <property type="match status" value="1"/>
</dbReference>
<dbReference type="PROSITE" id="PS50003">
    <property type="entry name" value="PH_DOMAIN"/>
    <property type="match status" value="1"/>
</dbReference>
<dbReference type="InterPro" id="IPR003130">
    <property type="entry name" value="GED"/>
</dbReference>
<dbReference type="InterPro" id="IPR020850">
    <property type="entry name" value="GED_dom"/>
</dbReference>
<proteinExistence type="inferred from homology"/>
<evidence type="ECO:0000256" key="2">
    <source>
        <dbReference type="ARBA" id="ARBA00022701"/>
    </source>
</evidence>
<evidence type="ECO:0000256" key="1">
    <source>
        <dbReference type="ARBA" id="ARBA00011980"/>
    </source>
</evidence>
<keyword evidence="2" id="KW-0493">Microtubule</keyword>
<comment type="similarity">
    <text evidence="7">Belongs to the TRAFAC class dynamin-like GTPase superfamily. Dynamin/Fzo/YdjA family.</text>
</comment>
<evidence type="ECO:0000313" key="13">
    <source>
        <dbReference type="Proteomes" id="UP000822688"/>
    </source>
</evidence>
<dbReference type="InterPro" id="IPR022812">
    <property type="entry name" value="Dynamin"/>
</dbReference>
<keyword evidence="5 7" id="KW-0342">GTP-binding</keyword>
<dbReference type="Pfam" id="PF00169">
    <property type="entry name" value="PH"/>
    <property type="match status" value="1"/>
</dbReference>
<evidence type="ECO:0000256" key="5">
    <source>
        <dbReference type="ARBA" id="ARBA00023134"/>
    </source>
</evidence>
<keyword evidence="6" id="KW-0505">Motor protein</keyword>
<dbReference type="InterPro" id="IPR030381">
    <property type="entry name" value="G_DYNAMIN_dom"/>
</dbReference>
<evidence type="ECO:0000259" key="11">
    <source>
        <dbReference type="PROSITE" id="PS51718"/>
    </source>
</evidence>
<feature type="region of interest" description="Disordered" evidence="8">
    <location>
        <begin position="714"/>
        <end position="744"/>
    </location>
</feature>
<feature type="compositionally biased region" description="Polar residues" evidence="8">
    <location>
        <begin position="544"/>
        <end position="556"/>
    </location>
</feature>
<reference evidence="12" key="1">
    <citation type="submission" date="2020-06" db="EMBL/GenBank/DDBJ databases">
        <title>WGS assembly of Ceratodon purpureus strain R40.</title>
        <authorList>
            <person name="Carey S.B."/>
            <person name="Jenkins J."/>
            <person name="Shu S."/>
            <person name="Lovell J.T."/>
            <person name="Sreedasyam A."/>
            <person name="Maumus F."/>
            <person name="Tiley G.P."/>
            <person name="Fernandez-Pozo N."/>
            <person name="Barry K."/>
            <person name="Chen C."/>
            <person name="Wang M."/>
            <person name="Lipzen A."/>
            <person name="Daum C."/>
            <person name="Saski C.A."/>
            <person name="Payton A.C."/>
            <person name="Mcbreen J.C."/>
            <person name="Conrad R.E."/>
            <person name="Kollar L.M."/>
            <person name="Olsson S."/>
            <person name="Huttunen S."/>
            <person name="Landis J.B."/>
            <person name="Wickett N.J."/>
            <person name="Johnson M.G."/>
            <person name="Rensing S.A."/>
            <person name="Grimwood J."/>
            <person name="Schmutz J."/>
            <person name="Mcdaniel S.F."/>
        </authorList>
    </citation>
    <scope>NUCLEOTIDE SEQUENCE</scope>
    <source>
        <strain evidence="12">R40</strain>
    </source>
</reference>
<dbReference type="InterPro" id="IPR001849">
    <property type="entry name" value="PH_domain"/>
</dbReference>
<dbReference type="InterPro" id="IPR027417">
    <property type="entry name" value="P-loop_NTPase"/>
</dbReference>
<keyword evidence="4" id="KW-0378">Hydrolase</keyword>
<gene>
    <name evidence="12" type="ORF">KC19_1G324500</name>
</gene>
<comment type="caution">
    <text evidence="12">The sequence shown here is derived from an EMBL/GenBank/DDBJ whole genome shotgun (WGS) entry which is preliminary data.</text>
</comment>
<dbReference type="EMBL" id="CM026421">
    <property type="protein sequence ID" value="KAG0593372.1"/>
    <property type="molecule type" value="Genomic_DNA"/>
</dbReference>
<dbReference type="PROSITE" id="PS51388">
    <property type="entry name" value="GED"/>
    <property type="match status" value="1"/>
</dbReference>
<dbReference type="Proteomes" id="UP000822688">
    <property type="component" value="Chromosome 1"/>
</dbReference>
<dbReference type="InterPro" id="IPR019762">
    <property type="entry name" value="Dynamin_GTPase_CS"/>
</dbReference>
<feature type="compositionally biased region" description="Basic and acidic residues" evidence="8">
    <location>
        <begin position="521"/>
        <end position="539"/>
    </location>
</feature>
<dbReference type="GO" id="GO:0016020">
    <property type="term" value="C:membrane"/>
    <property type="evidence" value="ECO:0007669"/>
    <property type="project" value="TreeGrafter"/>
</dbReference>
<feature type="compositionally biased region" description="Polar residues" evidence="8">
    <location>
        <begin position="828"/>
        <end position="837"/>
    </location>
</feature>
<dbReference type="Gene3D" id="2.30.29.30">
    <property type="entry name" value="Pleckstrin-homology domain (PH domain)/Phosphotyrosine-binding domain (PTB)"/>
    <property type="match status" value="1"/>
</dbReference>
<dbReference type="FunFam" id="1.20.120.1240:FF:000011">
    <property type="entry name" value="Dynamin-2A"/>
    <property type="match status" value="1"/>
</dbReference>
<evidence type="ECO:0000256" key="7">
    <source>
        <dbReference type="RuleBase" id="RU003932"/>
    </source>
</evidence>
<feature type="region of interest" description="Disordered" evidence="8">
    <location>
        <begin position="828"/>
        <end position="940"/>
    </location>
</feature>
<dbReference type="InterPro" id="IPR000375">
    <property type="entry name" value="Dynamin_stalk"/>
</dbReference>
<evidence type="ECO:0000259" key="9">
    <source>
        <dbReference type="PROSITE" id="PS50003"/>
    </source>
</evidence>
<feature type="domain" description="GED" evidence="10">
    <location>
        <begin position="750"/>
        <end position="843"/>
    </location>
</feature>
<dbReference type="SMART" id="SM00053">
    <property type="entry name" value="DYNc"/>
    <property type="match status" value="1"/>
</dbReference>
<keyword evidence="3 7" id="KW-0547">Nucleotide-binding</keyword>
<feature type="compositionally biased region" description="Basic and acidic residues" evidence="8">
    <location>
        <begin position="558"/>
        <end position="570"/>
    </location>
</feature>
<dbReference type="Pfam" id="PF01031">
    <property type="entry name" value="Dynamin_M"/>
    <property type="match status" value="1"/>
</dbReference>
<dbReference type="PANTHER" id="PTHR11566">
    <property type="entry name" value="DYNAMIN"/>
    <property type="match status" value="1"/>
</dbReference>
<dbReference type="GO" id="GO:0008017">
    <property type="term" value="F:microtubule binding"/>
    <property type="evidence" value="ECO:0007669"/>
    <property type="project" value="TreeGrafter"/>
</dbReference>
<dbReference type="Gene3D" id="3.40.50.300">
    <property type="entry name" value="P-loop containing nucleotide triphosphate hydrolases"/>
    <property type="match status" value="1"/>
</dbReference>
<dbReference type="PRINTS" id="PR00195">
    <property type="entry name" value="DYNAMIN"/>
</dbReference>
<dbReference type="EC" id="3.6.5.5" evidence="1"/>
<accession>A0A8T0JE54</accession>
<feature type="domain" description="PH" evidence="9">
    <location>
        <begin position="579"/>
        <end position="705"/>
    </location>
</feature>
<dbReference type="InterPro" id="IPR045063">
    <property type="entry name" value="Dynamin_N"/>
</dbReference>
<evidence type="ECO:0000256" key="4">
    <source>
        <dbReference type="ARBA" id="ARBA00022801"/>
    </source>
</evidence>
<feature type="compositionally biased region" description="Low complexity" evidence="8">
    <location>
        <begin position="875"/>
        <end position="890"/>
    </location>
</feature>
<dbReference type="SMART" id="SM00233">
    <property type="entry name" value="PH"/>
    <property type="match status" value="1"/>
</dbReference>
<organism evidence="12 13">
    <name type="scientific">Ceratodon purpureus</name>
    <name type="common">Fire moss</name>
    <name type="synonym">Dicranum purpureum</name>
    <dbReference type="NCBI Taxonomy" id="3225"/>
    <lineage>
        <taxon>Eukaryota</taxon>
        <taxon>Viridiplantae</taxon>
        <taxon>Streptophyta</taxon>
        <taxon>Embryophyta</taxon>
        <taxon>Bryophyta</taxon>
        <taxon>Bryophytina</taxon>
        <taxon>Bryopsida</taxon>
        <taxon>Dicranidae</taxon>
        <taxon>Pseudoditrichales</taxon>
        <taxon>Ditrichaceae</taxon>
        <taxon>Ceratodon</taxon>
    </lineage>
</organism>
<evidence type="ECO:0000259" key="10">
    <source>
        <dbReference type="PROSITE" id="PS51388"/>
    </source>
</evidence>
<dbReference type="SUPFAM" id="SSF50729">
    <property type="entry name" value="PH domain-like"/>
    <property type="match status" value="1"/>
</dbReference>
<dbReference type="GO" id="GO:0003924">
    <property type="term" value="F:GTPase activity"/>
    <property type="evidence" value="ECO:0007669"/>
    <property type="project" value="InterPro"/>
</dbReference>
<dbReference type="GO" id="GO:0005525">
    <property type="term" value="F:GTP binding"/>
    <property type="evidence" value="ECO:0007669"/>
    <property type="project" value="UniProtKB-KW"/>
</dbReference>
<protein>
    <recommendedName>
        <fullName evidence="1">dynamin GTPase</fullName>
        <ecNumber evidence="1">3.6.5.5</ecNumber>
    </recommendedName>
</protein>
<dbReference type="Pfam" id="PF00350">
    <property type="entry name" value="Dynamin_N"/>
    <property type="match status" value="1"/>
</dbReference>
<feature type="compositionally biased region" description="Polar residues" evidence="8">
    <location>
        <begin position="723"/>
        <end position="736"/>
    </location>
</feature>
<dbReference type="PANTHER" id="PTHR11566:SF57">
    <property type="entry name" value="DYNAMIN-2B"/>
    <property type="match status" value="1"/>
</dbReference>